<evidence type="ECO:0000256" key="3">
    <source>
        <dbReference type="ARBA" id="ARBA00022723"/>
    </source>
</evidence>
<evidence type="ECO:0000313" key="12">
    <source>
        <dbReference type="Proteomes" id="UP000193642"/>
    </source>
</evidence>
<dbReference type="InterPro" id="IPR013087">
    <property type="entry name" value="Znf_C2H2_type"/>
</dbReference>
<dbReference type="SMART" id="SM00355">
    <property type="entry name" value="ZnF_C2H2"/>
    <property type="match status" value="2"/>
</dbReference>
<evidence type="ECO:0000256" key="9">
    <source>
        <dbReference type="PROSITE-ProRule" id="PRU00042"/>
    </source>
</evidence>
<comment type="subcellular location">
    <subcellularLocation>
        <location evidence="1">Nucleus</location>
    </subcellularLocation>
</comment>
<dbReference type="AlphaFoldDB" id="A0A1Y2C2R4"/>
<comment type="caution">
    <text evidence="11">The sequence shown here is derived from an EMBL/GenBank/DDBJ whole genome shotgun (WGS) entry which is preliminary data.</text>
</comment>
<evidence type="ECO:0000256" key="4">
    <source>
        <dbReference type="ARBA" id="ARBA00022737"/>
    </source>
</evidence>
<feature type="domain" description="C2H2-type" evidence="10">
    <location>
        <begin position="52"/>
        <end position="74"/>
    </location>
</feature>
<dbReference type="InterPro" id="IPR036236">
    <property type="entry name" value="Znf_C2H2_sf"/>
</dbReference>
<evidence type="ECO:0000313" key="11">
    <source>
        <dbReference type="EMBL" id="ORY41320.1"/>
    </source>
</evidence>
<dbReference type="STRING" id="329046.A0A1Y2C2R4"/>
<gene>
    <name evidence="11" type="ORF">BCR33DRAFT_652024</name>
</gene>
<dbReference type="GO" id="GO:0005634">
    <property type="term" value="C:nucleus"/>
    <property type="evidence" value="ECO:0007669"/>
    <property type="project" value="UniProtKB-SubCell"/>
</dbReference>
<evidence type="ECO:0000259" key="10">
    <source>
        <dbReference type="PROSITE" id="PS50157"/>
    </source>
</evidence>
<keyword evidence="12" id="KW-1185">Reference proteome</keyword>
<dbReference type="OrthoDB" id="6155966at2759"/>
<name>A0A1Y2C2R4_9FUNG</name>
<dbReference type="Pfam" id="PF00096">
    <property type="entry name" value="zf-C2H2"/>
    <property type="match status" value="2"/>
</dbReference>
<dbReference type="GO" id="GO:0008270">
    <property type="term" value="F:zinc ion binding"/>
    <property type="evidence" value="ECO:0007669"/>
    <property type="project" value="UniProtKB-KW"/>
</dbReference>
<evidence type="ECO:0000256" key="1">
    <source>
        <dbReference type="ARBA" id="ARBA00004123"/>
    </source>
</evidence>
<dbReference type="PANTHER" id="PTHR47257">
    <property type="entry name" value="PH-RESPONSE TRANSCRIPTION FACTOR PACC/RIM101"/>
    <property type="match status" value="1"/>
</dbReference>
<keyword evidence="2" id="KW-0678">Repressor</keyword>
<dbReference type="GO" id="GO:0045944">
    <property type="term" value="P:positive regulation of transcription by RNA polymerase II"/>
    <property type="evidence" value="ECO:0007669"/>
    <property type="project" value="TreeGrafter"/>
</dbReference>
<feature type="non-terminal residue" evidence="11">
    <location>
        <position position="1"/>
    </location>
</feature>
<keyword evidence="4" id="KW-0677">Repeat</keyword>
<dbReference type="FunFam" id="3.30.160.60:FF:002343">
    <property type="entry name" value="Zinc finger protein 33A"/>
    <property type="match status" value="1"/>
</dbReference>
<evidence type="ECO:0000256" key="2">
    <source>
        <dbReference type="ARBA" id="ARBA00022491"/>
    </source>
</evidence>
<dbReference type="InterPro" id="IPR050806">
    <property type="entry name" value="pacC/RIM101"/>
</dbReference>
<dbReference type="Gene3D" id="3.30.160.60">
    <property type="entry name" value="Classic Zinc Finger"/>
    <property type="match status" value="2"/>
</dbReference>
<feature type="domain" description="C2H2-type" evidence="10">
    <location>
        <begin position="20"/>
        <end position="51"/>
    </location>
</feature>
<evidence type="ECO:0000256" key="6">
    <source>
        <dbReference type="ARBA" id="ARBA00022833"/>
    </source>
</evidence>
<evidence type="ECO:0000256" key="8">
    <source>
        <dbReference type="ARBA" id="ARBA00038089"/>
    </source>
</evidence>
<dbReference type="Proteomes" id="UP000193642">
    <property type="component" value="Unassembled WGS sequence"/>
</dbReference>
<dbReference type="PROSITE" id="PS00028">
    <property type="entry name" value="ZINC_FINGER_C2H2_1"/>
    <property type="match status" value="1"/>
</dbReference>
<protein>
    <submittedName>
        <fullName evidence="11">Putative transcription factor PacC</fullName>
    </submittedName>
</protein>
<reference evidence="11 12" key="1">
    <citation type="submission" date="2016-07" db="EMBL/GenBank/DDBJ databases">
        <title>Pervasive Adenine N6-methylation of Active Genes in Fungi.</title>
        <authorList>
            <consortium name="DOE Joint Genome Institute"/>
            <person name="Mondo S.J."/>
            <person name="Dannebaum R.O."/>
            <person name="Kuo R.C."/>
            <person name="Labutti K."/>
            <person name="Haridas S."/>
            <person name="Kuo A."/>
            <person name="Salamov A."/>
            <person name="Ahrendt S.R."/>
            <person name="Lipzen A."/>
            <person name="Sullivan W."/>
            <person name="Andreopoulos W.B."/>
            <person name="Clum A."/>
            <person name="Lindquist E."/>
            <person name="Daum C."/>
            <person name="Ramamoorthy G.K."/>
            <person name="Gryganskyi A."/>
            <person name="Culley D."/>
            <person name="Magnuson J.K."/>
            <person name="James T.Y."/>
            <person name="O'Malley M.A."/>
            <person name="Stajich J.E."/>
            <person name="Spatafora J.W."/>
            <person name="Visel A."/>
            <person name="Grigoriev I.V."/>
        </authorList>
    </citation>
    <scope>NUCLEOTIDE SEQUENCE [LARGE SCALE GENOMIC DNA]</scope>
    <source>
        <strain evidence="11 12">JEL800</strain>
    </source>
</reference>
<evidence type="ECO:0000256" key="5">
    <source>
        <dbReference type="ARBA" id="ARBA00022771"/>
    </source>
</evidence>
<comment type="similarity">
    <text evidence="8">Belongs to the pacC/RIM101 family.</text>
</comment>
<evidence type="ECO:0000256" key="7">
    <source>
        <dbReference type="ARBA" id="ARBA00023242"/>
    </source>
</evidence>
<proteinExistence type="inferred from homology"/>
<sequence length="74" mass="8544">EALYDHLTNDHVGRGKGLELICRWGPGPCNQSYSKRDHLTSHLRIHVPLKPHSCPVCSRAFKRPQDLKKHEKLH</sequence>
<keyword evidence="3" id="KW-0479">Metal-binding</keyword>
<keyword evidence="7" id="KW-0539">Nucleus</keyword>
<dbReference type="PROSITE" id="PS50157">
    <property type="entry name" value="ZINC_FINGER_C2H2_2"/>
    <property type="match status" value="2"/>
</dbReference>
<dbReference type="PANTHER" id="PTHR47257:SF1">
    <property type="entry name" value="PH-RESPONSE TRANSCRIPTION FACTOR PACC_RIM101"/>
    <property type="match status" value="1"/>
</dbReference>
<organism evidence="11 12">
    <name type="scientific">Rhizoclosmatium globosum</name>
    <dbReference type="NCBI Taxonomy" id="329046"/>
    <lineage>
        <taxon>Eukaryota</taxon>
        <taxon>Fungi</taxon>
        <taxon>Fungi incertae sedis</taxon>
        <taxon>Chytridiomycota</taxon>
        <taxon>Chytridiomycota incertae sedis</taxon>
        <taxon>Chytridiomycetes</taxon>
        <taxon>Chytridiales</taxon>
        <taxon>Chytriomycetaceae</taxon>
        <taxon>Rhizoclosmatium</taxon>
    </lineage>
</organism>
<dbReference type="EMBL" id="MCGO01000032">
    <property type="protein sequence ID" value="ORY41320.1"/>
    <property type="molecule type" value="Genomic_DNA"/>
</dbReference>
<accession>A0A1Y2C2R4</accession>
<feature type="non-terminal residue" evidence="11">
    <location>
        <position position="74"/>
    </location>
</feature>
<keyword evidence="6" id="KW-0862">Zinc</keyword>
<dbReference type="SUPFAM" id="SSF57667">
    <property type="entry name" value="beta-beta-alpha zinc fingers"/>
    <property type="match status" value="1"/>
</dbReference>
<keyword evidence="5 9" id="KW-0863">Zinc-finger</keyword>